<dbReference type="PANTHER" id="PTHR21523:SF44">
    <property type="entry name" value="MLT-TEN (MLT-10) RELATED"/>
    <property type="match status" value="1"/>
</dbReference>
<comment type="caution">
    <text evidence="1">The sequence shown here is derived from an EMBL/GenBank/DDBJ whole genome shotgun (WGS) entry which is preliminary data.</text>
</comment>
<keyword evidence="2" id="KW-1185">Reference proteome</keyword>
<reference evidence="2" key="1">
    <citation type="submission" date="2022-10" db="EMBL/GenBank/DDBJ databases">
        <title>Genome assembly of Pristionchus species.</title>
        <authorList>
            <person name="Yoshida K."/>
            <person name="Sommer R.J."/>
        </authorList>
    </citation>
    <scope>NUCLEOTIDE SEQUENCE [LARGE SCALE GENOMIC DNA]</scope>
    <source>
        <strain evidence="2">RS5460</strain>
    </source>
</reference>
<feature type="non-terminal residue" evidence="1">
    <location>
        <position position="96"/>
    </location>
</feature>
<dbReference type="PANTHER" id="PTHR21523">
    <property type="match status" value="1"/>
</dbReference>
<protein>
    <submittedName>
        <fullName evidence="1">Uncharacterized protein</fullName>
    </submittedName>
</protein>
<feature type="non-terminal residue" evidence="1">
    <location>
        <position position="1"/>
    </location>
</feature>
<dbReference type="InterPro" id="IPR006954">
    <property type="entry name" value="Mlt-10-like"/>
</dbReference>
<sequence>PRFAPVLPDKHESRGILSPSILAFYKDDAEDQLVSLPSLFDVTGMGRKDRDSLLEMIMEVSGARKTVDDAFQTLRKMNLLGVEGPFLEVTKRLQKT</sequence>
<accession>A0AAN5CBB6</accession>
<dbReference type="EMBL" id="BTRK01000002">
    <property type="protein sequence ID" value="GMR36827.1"/>
    <property type="molecule type" value="Genomic_DNA"/>
</dbReference>
<dbReference type="Proteomes" id="UP001328107">
    <property type="component" value="Unassembled WGS sequence"/>
</dbReference>
<gene>
    <name evidence="1" type="ORF">PMAYCL1PPCAC_07022</name>
</gene>
<dbReference type="Pfam" id="PF04870">
    <property type="entry name" value="Moulting_cycle"/>
    <property type="match status" value="1"/>
</dbReference>
<evidence type="ECO:0000313" key="1">
    <source>
        <dbReference type="EMBL" id="GMR36827.1"/>
    </source>
</evidence>
<name>A0AAN5CBB6_9BILA</name>
<organism evidence="1 2">
    <name type="scientific">Pristionchus mayeri</name>
    <dbReference type="NCBI Taxonomy" id="1317129"/>
    <lineage>
        <taxon>Eukaryota</taxon>
        <taxon>Metazoa</taxon>
        <taxon>Ecdysozoa</taxon>
        <taxon>Nematoda</taxon>
        <taxon>Chromadorea</taxon>
        <taxon>Rhabditida</taxon>
        <taxon>Rhabditina</taxon>
        <taxon>Diplogasteromorpha</taxon>
        <taxon>Diplogasteroidea</taxon>
        <taxon>Neodiplogasteridae</taxon>
        <taxon>Pristionchus</taxon>
    </lineage>
</organism>
<dbReference type="AlphaFoldDB" id="A0AAN5CBB6"/>
<proteinExistence type="predicted"/>
<evidence type="ECO:0000313" key="2">
    <source>
        <dbReference type="Proteomes" id="UP001328107"/>
    </source>
</evidence>